<dbReference type="GO" id="GO:0005886">
    <property type="term" value="C:plasma membrane"/>
    <property type="evidence" value="ECO:0007669"/>
    <property type="project" value="UniProtKB-SubCell"/>
</dbReference>
<keyword evidence="5 17" id="KW-0812">Transmembrane</keyword>
<dbReference type="SUPFAM" id="SSF49899">
    <property type="entry name" value="Concanavalin A-like lectins/glucanases"/>
    <property type="match status" value="2"/>
</dbReference>
<evidence type="ECO:0000256" key="8">
    <source>
        <dbReference type="ARBA" id="ARBA00022777"/>
    </source>
</evidence>
<evidence type="ECO:0000256" key="1">
    <source>
        <dbReference type="ARBA" id="ARBA00004251"/>
    </source>
</evidence>
<dbReference type="InterPro" id="IPR000998">
    <property type="entry name" value="MAM_dom"/>
</dbReference>
<keyword evidence="3" id="KW-1003">Cell membrane</keyword>
<dbReference type="SMART" id="SM00192">
    <property type="entry name" value="LDLa"/>
    <property type="match status" value="1"/>
</dbReference>
<evidence type="ECO:0000256" key="14">
    <source>
        <dbReference type="ARBA" id="ARBA00023170"/>
    </source>
</evidence>
<evidence type="ECO:0000256" key="17">
    <source>
        <dbReference type="SAM" id="Phobius"/>
    </source>
</evidence>
<dbReference type="InterPro" id="IPR036055">
    <property type="entry name" value="LDL_receptor-like_sf"/>
</dbReference>
<dbReference type="PROSITE" id="PS50060">
    <property type="entry name" value="MAM_2"/>
    <property type="match status" value="2"/>
</dbReference>
<dbReference type="PROSITE" id="PS50068">
    <property type="entry name" value="LDLRA_2"/>
    <property type="match status" value="1"/>
</dbReference>
<keyword evidence="8" id="KW-0418">Kinase</keyword>
<feature type="disulfide bond" evidence="16">
    <location>
        <begin position="232"/>
        <end position="250"/>
    </location>
</feature>
<evidence type="ECO:0000256" key="15">
    <source>
        <dbReference type="ARBA" id="ARBA00023180"/>
    </source>
</evidence>
<dbReference type="Pfam" id="PF12810">
    <property type="entry name" value="ALK_LTK_GRD"/>
    <property type="match status" value="1"/>
</dbReference>
<keyword evidence="21" id="KW-1185">Reference proteome</keyword>
<keyword evidence="15" id="KW-0325">Glycoprotein</keyword>
<reference evidence="20 21" key="1">
    <citation type="submission" date="2024-09" db="EMBL/GenBank/DDBJ databases">
        <title>A chromosome-level genome assembly of Gray's grenadier anchovy, Coilia grayii.</title>
        <authorList>
            <person name="Fu Z."/>
        </authorList>
    </citation>
    <scope>NUCLEOTIDE SEQUENCE [LARGE SCALE GENOMIC DNA]</scope>
    <source>
        <strain evidence="20">G4</strain>
        <tissue evidence="20">Muscle</tissue>
    </source>
</reference>
<keyword evidence="14" id="KW-0675">Receptor</keyword>
<evidence type="ECO:0000256" key="10">
    <source>
        <dbReference type="ARBA" id="ARBA00022989"/>
    </source>
</evidence>
<evidence type="ECO:0000256" key="6">
    <source>
        <dbReference type="ARBA" id="ARBA00022729"/>
    </source>
</evidence>
<accession>A0ABD1KIW8</accession>
<keyword evidence="11 17" id="KW-0472">Membrane</keyword>
<dbReference type="GO" id="GO:0005524">
    <property type="term" value="F:ATP binding"/>
    <property type="evidence" value="ECO:0007669"/>
    <property type="project" value="UniProtKB-KW"/>
</dbReference>
<gene>
    <name evidence="20" type="ORF">ACEWY4_005579</name>
</gene>
<dbReference type="PANTHER" id="PTHR23282">
    <property type="entry name" value="APICAL ENDOSOMAL GLYCOPROTEIN PRECURSOR"/>
    <property type="match status" value="1"/>
</dbReference>
<dbReference type="Gene3D" id="2.60.120.200">
    <property type="match status" value="2"/>
</dbReference>
<feature type="domain" description="MAM" evidence="19">
    <location>
        <begin position="267"/>
        <end position="429"/>
    </location>
</feature>
<evidence type="ECO:0000313" key="21">
    <source>
        <dbReference type="Proteomes" id="UP001591681"/>
    </source>
</evidence>
<keyword evidence="9" id="KW-0067">ATP-binding</keyword>
<evidence type="ECO:0000259" key="19">
    <source>
        <dbReference type="PROSITE" id="PS50060"/>
    </source>
</evidence>
<keyword evidence="12" id="KW-0829">Tyrosine-protein kinase</keyword>
<feature type="chain" id="PRO_5044784055" description="receptor protein-tyrosine kinase" evidence="18">
    <location>
        <begin position="23"/>
        <end position="871"/>
    </location>
</feature>
<protein>
    <recommendedName>
        <fullName evidence="2">receptor protein-tyrosine kinase</fullName>
        <ecNumber evidence="2">2.7.10.1</ecNumber>
    </recommendedName>
</protein>
<keyword evidence="4" id="KW-0808">Transferase</keyword>
<evidence type="ECO:0000256" key="2">
    <source>
        <dbReference type="ARBA" id="ARBA00011902"/>
    </source>
</evidence>
<dbReference type="GO" id="GO:0004714">
    <property type="term" value="F:transmembrane receptor protein tyrosine kinase activity"/>
    <property type="evidence" value="ECO:0007669"/>
    <property type="project" value="UniProtKB-EC"/>
</dbReference>
<dbReference type="InterPro" id="IPR002172">
    <property type="entry name" value="LDrepeatLR_classA_rpt"/>
</dbReference>
<keyword evidence="10 17" id="KW-1133">Transmembrane helix</keyword>
<dbReference type="InterPro" id="IPR051560">
    <property type="entry name" value="MAM_domain-containing"/>
</dbReference>
<keyword evidence="6 18" id="KW-0732">Signal</keyword>
<sequence length="871" mass="93190">MDFSEGKTLIKVFLYILMVSSASHTLLDQTPDDHLFGSHEDSEHLYCDFESPCPWSLSNQSGGSDWRITSPQEHRLGQQGLQPLTDHSSGSADGHFLVLAPSSAAVASGSCEFHATSPMLMGGAPLCHLVLARFRPAPSGGNLTVLIKQASSPRVIKTVPLRSRGHGGDRDSWDELEATIGLVEEPFQVSVLYSGCQQDADAPLAIDSLELVDCEDGLDRDNECDKATRLHCNFGGCIDRSRVCDFHTDCPLGEDEGFICDSLPLGAHCSFESGPCGWSVSERPSSWRRTSGVELSKSRGLLGTTLQHTQGHFLYLRVRSSHTAGEASVQSPMLPLTVSARDCQLRFSVYLFGGFIGTLRISVLSANGTSVSTVVFERAEQLKDDWQEVTLPMPHVLNGFHIKVQALWEEGSYADIALDDITLGAACFKSDLSSMLLHSKRLLHGRDPMSDMDFFSPLPEPSSSEEPLMSWWFTSCGASGPHGPTQAQCDNAYRNTNVSVAVVKDGAMKGVQMWRVPATNRYKISAYGAAGGKGAKNHNKRSHGVIISAIFPLEKGDILYILVGHQGEDACPGRNNLTQKICLGESSKIEQSFAKEGKDSEWAGGGGGGGGATYIFKMANGELVPLLIAAGGGGKGYLEDPERSTEPIPLEQYENDTAAPCHNGRTGAAGGGGGWRDMVTQLWAGRSLVEGAEGGSSCRRAQDRLKWDTFGGFGGGGGACTAGGGGGGYRGGDAAQFDDLTADGQDGVSYVHPFGEIFLHPLAAMESHGEVEIEVHRNCSHCQTQSCMRDEDTRLIHCLCHNDEVLAPDNVSCIVSPPGPVPDGHPSISLILAVVASTVVTGIVLTCASLTLSKRLFQFCVNSVPSTFHRL</sequence>
<feature type="transmembrane region" description="Helical" evidence="17">
    <location>
        <begin position="830"/>
        <end position="852"/>
    </location>
</feature>
<evidence type="ECO:0000256" key="7">
    <source>
        <dbReference type="ARBA" id="ARBA00022741"/>
    </source>
</evidence>
<comment type="caution">
    <text evidence="20">The sequence shown here is derived from an EMBL/GenBank/DDBJ whole genome shotgun (WGS) entry which is preliminary data.</text>
</comment>
<dbReference type="InterPro" id="IPR055163">
    <property type="entry name" value="ALK/LTK-like_GRD"/>
</dbReference>
<dbReference type="Proteomes" id="UP001591681">
    <property type="component" value="Unassembled WGS sequence"/>
</dbReference>
<evidence type="ECO:0000256" key="3">
    <source>
        <dbReference type="ARBA" id="ARBA00022475"/>
    </source>
</evidence>
<dbReference type="SMART" id="SM00137">
    <property type="entry name" value="MAM"/>
    <property type="match status" value="1"/>
</dbReference>
<dbReference type="EMBL" id="JBHFQA010000005">
    <property type="protein sequence ID" value="KAL2099099.1"/>
    <property type="molecule type" value="Genomic_DNA"/>
</dbReference>
<evidence type="ECO:0000256" key="12">
    <source>
        <dbReference type="ARBA" id="ARBA00023137"/>
    </source>
</evidence>
<evidence type="ECO:0000313" key="20">
    <source>
        <dbReference type="EMBL" id="KAL2099099.1"/>
    </source>
</evidence>
<dbReference type="AlphaFoldDB" id="A0ABD1KIW8"/>
<evidence type="ECO:0000256" key="16">
    <source>
        <dbReference type="PROSITE-ProRule" id="PRU00124"/>
    </source>
</evidence>
<evidence type="ECO:0000256" key="11">
    <source>
        <dbReference type="ARBA" id="ARBA00023136"/>
    </source>
</evidence>
<feature type="signal peptide" evidence="18">
    <location>
        <begin position="1"/>
        <end position="22"/>
    </location>
</feature>
<dbReference type="Pfam" id="PF00629">
    <property type="entry name" value="MAM"/>
    <property type="match status" value="2"/>
</dbReference>
<dbReference type="InterPro" id="IPR013320">
    <property type="entry name" value="ConA-like_dom_sf"/>
</dbReference>
<comment type="subcellular location">
    <subcellularLocation>
        <location evidence="1">Cell membrane</location>
        <topology evidence="1">Single-pass type I membrane protein</topology>
    </subcellularLocation>
</comment>
<evidence type="ECO:0000256" key="13">
    <source>
        <dbReference type="ARBA" id="ARBA00023157"/>
    </source>
</evidence>
<feature type="domain" description="MAM" evidence="19">
    <location>
        <begin position="45"/>
        <end position="216"/>
    </location>
</feature>
<keyword evidence="13 16" id="KW-1015">Disulfide bond</keyword>
<evidence type="ECO:0000256" key="18">
    <source>
        <dbReference type="SAM" id="SignalP"/>
    </source>
</evidence>
<name>A0ABD1KIW8_9TELE</name>
<evidence type="ECO:0000256" key="4">
    <source>
        <dbReference type="ARBA" id="ARBA00022679"/>
    </source>
</evidence>
<proteinExistence type="predicted"/>
<dbReference type="CDD" id="cd00112">
    <property type="entry name" value="LDLa"/>
    <property type="match status" value="1"/>
</dbReference>
<evidence type="ECO:0000256" key="5">
    <source>
        <dbReference type="ARBA" id="ARBA00022692"/>
    </source>
</evidence>
<organism evidence="20 21">
    <name type="scientific">Coilia grayii</name>
    <name type="common">Gray's grenadier anchovy</name>
    <dbReference type="NCBI Taxonomy" id="363190"/>
    <lineage>
        <taxon>Eukaryota</taxon>
        <taxon>Metazoa</taxon>
        <taxon>Chordata</taxon>
        <taxon>Craniata</taxon>
        <taxon>Vertebrata</taxon>
        <taxon>Euteleostomi</taxon>
        <taxon>Actinopterygii</taxon>
        <taxon>Neopterygii</taxon>
        <taxon>Teleostei</taxon>
        <taxon>Clupei</taxon>
        <taxon>Clupeiformes</taxon>
        <taxon>Clupeoidei</taxon>
        <taxon>Engraulidae</taxon>
        <taxon>Coilinae</taxon>
        <taxon>Coilia</taxon>
    </lineage>
</organism>
<comment type="caution">
    <text evidence="16">Lacks conserved residue(s) required for the propagation of feature annotation.</text>
</comment>
<evidence type="ECO:0000256" key="9">
    <source>
        <dbReference type="ARBA" id="ARBA00022840"/>
    </source>
</evidence>
<keyword evidence="7" id="KW-0547">Nucleotide-binding</keyword>
<dbReference type="CDD" id="cd06263">
    <property type="entry name" value="MAM"/>
    <property type="match status" value="1"/>
</dbReference>
<dbReference type="EC" id="2.7.10.1" evidence="2"/>
<dbReference type="Gene3D" id="4.10.400.10">
    <property type="entry name" value="Low-density Lipoprotein Receptor"/>
    <property type="match status" value="1"/>
</dbReference>
<dbReference type="PANTHER" id="PTHR23282:SF101">
    <property type="entry name" value="MAM DOMAIN-CONTAINING PROTEIN"/>
    <property type="match status" value="1"/>
</dbReference>